<dbReference type="EMBL" id="NTYF01000036">
    <property type="protein sequence ID" value="PER53904.1"/>
    <property type="molecule type" value="Genomic_DNA"/>
</dbReference>
<dbReference type="RefSeq" id="WP_217993898.1">
    <property type="nucleotide sequence ID" value="NZ_NTYF01000036.1"/>
</dbReference>
<feature type="non-terminal residue" evidence="1">
    <location>
        <position position="1"/>
    </location>
</feature>
<gene>
    <name evidence="1" type="ORF">CN495_11850</name>
</gene>
<proteinExistence type="predicted"/>
<reference evidence="1 2" key="1">
    <citation type="submission" date="2017-09" db="EMBL/GenBank/DDBJ databases">
        <title>Large-scale bioinformatics analysis of Bacillus genomes uncovers conserved roles of natural products in bacterial physiology.</title>
        <authorList>
            <consortium name="Agbiome Team Llc"/>
            <person name="Bleich R.M."/>
            <person name="Kirk G.J."/>
            <person name="Santa Maria K.C."/>
            <person name="Allen S.E."/>
            <person name="Farag S."/>
            <person name="Shank E.A."/>
            <person name="Bowers A."/>
        </authorList>
    </citation>
    <scope>NUCLEOTIDE SEQUENCE [LARGE SCALE GENOMIC DNA]</scope>
    <source>
        <strain evidence="1 2">AFS005140</strain>
    </source>
</reference>
<comment type="caution">
    <text evidence="1">The sequence shown here is derived from an EMBL/GenBank/DDBJ whole genome shotgun (WGS) entry which is preliminary data.</text>
</comment>
<dbReference type="AlphaFoldDB" id="A0ABD6S554"/>
<evidence type="ECO:0000313" key="2">
    <source>
        <dbReference type="Proteomes" id="UP000219897"/>
    </source>
</evidence>
<sequence>YIKRIISIKIQLIIKINKILLFSDKTFLYFEDYSKYYLDSNIGIHLRDLKKANPYMLAVKKNIQFEANKNLST</sequence>
<accession>A0ABD6S554</accession>
<dbReference type="Proteomes" id="UP000219897">
    <property type="component" value="Unassembled WGS sequence"/>
</dbReference>
<name>A0ABD6S554_BACTU</name>
<evidence type="ECO:0000313" key="1">
    <source>
        <dbReference type="EMBL" id="PER53904.1"/>
    </source>
</evidence>
<protein>
    <submittedName>
        <fullName evidence="1">Uncharacterized protein</fullName>
    </submittedName>
</protein>
<organism evidence="1 2">
    <name type="scientific">Bacillus thuringiensis</name>
    <dbReference type="NCBI Taxonomy" id="1428"/>
    <lineage>
        <taxon>Bacteria</taxon>
        <taxon>Bacillati</taxon>
        <taxon>Bacillota</taxon>
        <taxon>Bacilli</taxon>
        <taxon>Bacillales</taxon>
        <taxon>Bacillaceae</taxon>
        <taxon>Bacillus</taxon>
        <taxon>Bacillus cereus group</taxon>
    </lineage>
</organism>